<dbReference type="NCBIfam" id="TIGR01443">
    <property type="entry name" value="intein_Cterm"/>
    <property type="match status" value="1"/>
</dbReference>
<keyword evidence="3" id="KW-1015">Disulfide bond</keyword>
<feature type="region of interest" description="Disordered" evidence="4">
    <location>
        <begin position="1908"/>
        <end position="1949"/>
    </location>
</feature>
<dbReference type="InterPro" id="IPR006530">
    <property type="entry name" value="YD"/>
</dbReference>
<dbReference type="InterPro" id="IPR001791">
    <property type="entry name" value="Laminin_G"/>
</dbReference>
<feature type="compositionally biased region" description="Basic residues" evidence="4">
    <location>
        <begin position="7"/>
        <end position="27"/>
    </location>
</feature>
<dbReference type="CDD" id="cd00110">
    <property type="entry name" value="LamG"/>
    <property type="match status" value="1"/>
</dbReference>
<gene>
    <name evidence="6" type="ORF">QFZ56_003277</name>
</gene>
<protein>
    <submittedName>
        <fullName evidence="6">RHS repeat-associated protein</fullName>
    </submittedName>
</protein>
<evidence type="ECO:0000256" key="1">
    <source>
        <dbReference type="ARBA" id="ARBA00022729"/>
    </source>
</evidence>
<feature type="region of interest" description="Disordered" evidence="4">
    <location>
        <begin position="3306"/>
        <end position="3349"/>
    </location>
</feature>
<dbReference type="InterPro" id="IPR045351">
    <property type="entry name" value="DUF6531"/>
</dbReference>
<dbReference type="InterPro" id="IPR056823">
    <property type="entry name" value="TEN-like_YD-shell"/>
</dbReference>
<dbReference type="SUPFAM" id="SSF51294">
    <property type="entry name" value="Hedgehog/intein (Hint) domain"/>
    <property type="match status" value="1"/>
</dbReference>
<keyword evidence="7" id="KW-1185">Reference proteome</keyword>
<feature type="domain" description="Laminin G" evidence="5">
    <location>
        <begin position="1261"/>
        <end position="1449"/>
    </location>
</feature>
<dbReference type="Gene3D" id="2.170.16.10">
    <property type="entry name" value="Hedgehog/Intein (Hint) domain"/>
    <property type="match status" value="2"/>
</dbReference>
<dbReference type="PROSITE" id="PS50025">
    <property type="entry name" value="LAM_G_DOMAIN"/>
    <property type="match status" value="2"/>
</dbReference>
<organism evidence="6 7">
    <name type="scientific">Streptomyces achromogenes</name>
    <dbReference type="NCBI Taxonomy" id="67255"/>
    <lineage>
        <taxon>Bacteria</taxon>
        <taxon>Bacillati</taxon>
        <taxon>Actinomycetota</taxon>
        <taxon>Actinomycetes</taxon>
        <taxon>Kitasatosporales</taxon>
        <taxon>Streptomycetaceae</taxon>
        <taxon>Streptomyces</taxon>
    </lineage>
</organism>
<dbReference type="NCBIfam" id="TIGR03696">
    <property type="entry name" value="Rhs_assc_core"/>
    <property type="match status" value="1"/>
</dbReference>
<dbReference type="Gene3D" id="2.60.120.200">
    <property type="match status" value="3"/>
</dbReference>
<dbReference type="NCBIfam" id="TIGR01643">
    <property type="entry name" value="YD_repeat_2x"/>
    <property type="match status" value="7"/>
</dbReference>
<dbReference type="SMART" id="SM00282">
    <property type="entry name" value="LamG"/>
    <property type="match status" value="2"/>
</dbReference>
<dbReference type="Proteomes" id="UP001243364">
    <property type="component" value="Unassembled WGS sequence"/>
</dbReference>
<dbReference type="InterPro" id="IPR036844">
    <property type="entry name" value="Hint_dom_sf"/>
</dbReference>
<dbReference type="PANTHER" id="PTHR32305:SF15">
    <property type="entry name" value="PROTEIN RHSA-RELATED"/>
    <property type="match status" value="1"/>
</dbReference>
<name>A0ABU0Q155_STRAH</name>
<comment type="caution">
    <text evidence="6">The sequence shown here is derived from an EMBL/GenBank/DDBJ whole genome shotgun (WGS) entry which is preliminary data.</text>
</comment>
<feature type="region of interest" description="Disordered" evidence="4">
    <location>
        <begin position="133"/>
        <end position="164"/>
    </location>
</feature>
<feature type="region of interest" description="Disordered" evidence="4">
    <location>
        <begin position="1"/>
        <end position="31"/>
    </location>
</feature>
<dbReference type="CDD" id="cd00081">
    <property type="entry name" value="Hint"/>
    <property type="match status" value="1"/>
</dbReference>
<keyword evidence="2" id="KW-0677">Repeat</keyword>
<dbReference type="PANTHER" id="PTHR32305">
    <property type="match status" value="1"/>
</dbReference>
<feature type="domain" description="Laminin G" evidence="5">
    <location>
        <begin position="968"/>
        <end position="1161"/>
    </location>
</feature>
<evidence type="ECO:0000256" key="3">
    <source>
        <dbReference type="ARBA" id="ARBA00023157"/>
    </source>
</evidence>
<evidence type="ECO:0000259" key="5">
    <source>
        <dbReference type="PROSITE" id="PS50025"/>
    </source>
</evidence>
<dbReference type="InterPro" id="IPR031325">
    <property type="entry name" value="RHS_repeat"/>
</dbReference>
<reference evidence="6 7" key="1">
    <citation type="submission" date="2023-07" db="EMBL/GenBank/DDBJ databases">
        <title>Comparative genomics of wheat-associated soil bacteria to identify genetic determinants of phenazine resistance.</title>
        <authorList>
            <person name="Mouncey N."/>
        </authorList>
    </citation>
    <scope>NUCLEOTIDE SEQUENCE [LARGE SCALE GENOMIC DNA]</scope>
    <source>
        <strain evidence="6 7">W4I19-2</strain>
    </source>
</reference>
<dbReference type="Pfam" id="PF05593">
    <property type="entry name" value="RHS_repeat"/>
    <property type="match status" value="5"/>
</dbReference>
<dbReference type="PROSITE" id="PS50818">
    <property type="entry name" value="INTEIN_C_TER"/>
    <property type="match status" value="1"/>
</dbReference>
<evidence type="ECO:0000313" key="6">
    <source>
        <dbReference type="EMBL" id="MDQ0684314.1"/>
    </source>
</evidence>
<accession>A0ABU0Q155</accession>
<dbReference type="SUPFAM" id="SSF49899">
    <property type="entry name" value="Concanavalin A-like lectins/glucanases"/>
    <property type="match status" value="3"/>
</dbReference>
<dbReference type="InterPro" id="IPR050708">
    <property type="entry name" value="T6SS_VgrG/RHS"/>
</dbReference>
<dbReference type="Pfam" id="PF13385">
    <property type="entry name" value="Laminin_G_3"/>
    <property type="match status" value="3"/>
</dbReference>
<dbReference type="InterPro" id="IPR022385">
    <property type="entry name" value="Rhs_assc_core"/>
</dbReference>
<evidence type="ECO:0000313" key="7">
    <source>
        <dbReference type="Proteomes" id="UP001243364"/>
    </source>
</evidence>
<dbReference type="SMART" id="SM00560">
    <property type="entry name" value="LamGL"/>
    <property type="match status" value="1"/>
</dbReference>
<proteinExistence type="predicted"/>
<keyword evidence="1" id="KW-0732">Signal</keyword>
<evidence type="ECO:0000256" key="2">
    <source>
        <dbReference type="ARBA" id="ARBA00022737"/>
    </source>
</evidence>
<evidence type="ECO:0000256" key="4">
    <source>
        <dbReference type="SAM" id="MobiDB-lite"/>
    </source>
</evidence>
<dbReference type="EMBL" id="JAUSYA010000001">
    <property type="protein sequence ID" value="MDQ0684314.1"/>
    <property type="molecule type" value="Genomic_DNA"/>
</dbReference>
<dbReference type="Gene3D" id="2.180.10.10">
    <property type="entry name" value="RHS repeat-associated core"/>
    <property type="match status" value="3"/>
</dbReference>
<dbReference type="InterPro" id="IPR013320">
    <property type="entry name" value="ConA-like_dom_sf"/>
</dbReference>
<dbReference type="InterPro" id="IPR006558">
    <property type="entry name" value="LamG-like"/>
</dbReference>
<dbReference type="Pfam" id="PF25023">
    <property type="entry name" value="TEN_YD-shell"/>
    <property type="match status" value="2"/>
</dbReference>
<dbReference type="Pfam" id="PF20148">
    <property type="entry name" value="DUF6531"/>
    <property type="match status" value="1"/>
</dbReference>
<dbReference type="InterPro" id="IPR030934">
    <property type="entry name" value="Intein_C"/>
</dbReference>
<sequence>MPPFRPLSRRPRRLPRLRGMLRPRPARRTSGAFRSRGTLRGLAALLLTTLALMLTTDQAVAEGLEFGSVDLPSMSLTSLASWFTDPQWGKLPHQKSGTAAGHRHHVDATATAAHRGAGRAPGKGRGELPAYQAHKPATKAGRSAGGVGFDAKTSKRSAAKSTRTDTVYDNADGSVTRQISPTPVNYQVGKGRWAPIDVDVRAGPGGRWYEAANSVDVDFAAKATDAALTSLATDTKHRVAYALKGAAPVEGTADGSTVTYDQVLPGTDLKLAPTATGVKESIVLDSADAAATWTFPLTLQGLTPVQSTPNGWIDLRDSAGTTVERIPPSYAYDSKVDPRSGDPATTHAVTTELVEDGTGYALRITLDSAWLHSGDRVFPVTVDPTVTDGWTTTYAESGTGNDVDHSFEQTIKVGSYDSGTHSAISFVNHWDTAWDGSGATVTAASLHLFDTWASTCTPERFDVALVTSAWTPEGVTSYPGPSKGASIGNATPTVPNACANTAADRTVGDSVTVPLSVSAIQGWLSGTTADHGLAVYASTTDTLHWKQFGSFNDPGKGPNISVTYTGNTAPQLYEQFPADNAVVGTTTPEFTAWAGGANSTSGSTNKYLFQVFDSAGTKVADSGLVAAGDWTVPAGKLAWGKNYSWTVQAYDATTALYSPADPYEISVQVPQTVITSGLSQNSSDHGFDASIGNYTTSDTDASISTVGPSLDVDRDYNSRDPRWTGAFGAGWSSIFDARVTEQYTAAGAVASVQVTYPDGAQAGYGKNSDGTFTPGNGRFATFKTVTGGYTLTDKDDTLYTFTQSLGSGAYGLTSVTDANGRALNLTWTGTPAHITKMTSAVSGRALGLTWTTPTGALAPHVATVVTDPVTSGDQATVQTWTYGYTGDQLTKVCTPLSATKCTVYGYTTGSGYQNAALDLDPHTFWPLSETSGASAKDAVLANEGTTNATYENVTVGQSGGPLTGSSAKVATFNGTTSDVSLPKNLGNDTDSGALSLWFKTSAGPGVLYSYASQPIGSGQASGFYTPSIYVGSDGKLNAEFWYSGGINPIVTSASVADGKWHHVVLSAAGNSQSLYLDNAKVGSRTGTVSIKSATAFGKNQSFNYLGTGFLGGSWPDHPTYSDDDGHATYFNGSIADVGWYSRPLVAADVSALYTYGTHSESLLTSVKRPSGKTYAAMTYDTDSTVLTRMTDENGGTWVLGAPTVSGSSDTYRGAVLGGAPSEYFRLGEAAGATTAVDQVRGGDGTYSAVTLGSAGPFSDQKAAAFDGTTSSLTLPNGSVPGSGAESASMWFKTTTAGGVLLGASKDPLSAGTTTTSYTPVLYVGTSGKLHGEFYFSGGSTKPLVSAAAVTDGKWHQVVLSTSATSQSVYLDGALVGAQTGTAAMTGQPYTYVGAGFNGGNWPDEAHTSSTSNTGYATRFKGSIAEVALFRSQLSAADVAQSYEAAQSSTGLLPVETVTVTSPTTAVLKYTYDVTNGNRALTETDGLGNKTSFGYDSAGFEHTVTDPNGAMTITGHDVRGNVVSSTSCQDQAANKCNTEYYTYYPDDTTAQLTTADPRNDQLLTERDGRSASATDNTYLTSYTYDAAGNQTAITGPAVPGFPSGRSTTTVYSDGTSTYPSADGGVVPKGLPVKTVSPGGAVNQVAYLKNGDIASTTDAVGLVTSYTFDGLGQVLTQKVVSDTYPAGLVTSYTYDTAGQVLEEHDPQLTDRVTGATHAAVTTSVYDDDGDVTSQTVADASGGDHSRTQNWTYDAYDRVLTESDANAAEGAANGNTTTYTYDTSGNKTKEVTTAGTETRYTYDDNGDLLTQGLMYTGDPVNPQPAVLLTESSRAYDPAGRLASITDAMGNTTAYTYTDDGLTSTVKRTSADGNSTYTLESDVYDAAGNLTQSTTDNGETVSKYTVDAASRTTSTELDPTGVDRVTTVSYTPDDQVASENDHDSSGYDRTTTNSYDDMGNLLAETLYGDASGHPAAWWKLDQTAGRSVTDASGTGNTATAGPGVTWADDAAKFAGTTTGTGDVVATNSPVLDTTASYTVSAWVNLADASTFRTFVAQGGANRASFYLQYSKTDNAFRFHAAGSDVASPSAFYDATASTAAPLNTWTHLVGVFDSANGSMKLYVNGAQAGSATNTSPWTGTGPLTVGGTKTAGGATSDVVNGEVGDVQVYQRALSATDVTSLYGKGRSGGTVGSSDAQTTRYTYDRRGLPTSMTDAEQHTTDYAYDEAGNLAVTTAPAVQAEPDGTTASTVRPVTTSGFNTFGEGVEEQDPDGLVTTTAYDAEGNKVSETLPAYTPAGASAPNAGTTVWTYDSEGNQTSVTSPGGKTSSYLYDQLGDVAQVTDPDGTKTHAVYDADGDQLSATDGTGAQAQATYDFLGRQVTSTTMERRPSTRTLTSTTSYAVTTGNPYGAHASSTTSPGGVTSSYGYNRAGDVTSVTDGAGNTTRYTYDFEGNQQKTILPDNTWTQTDYNAAGDPTTTRAYDANNVQLWSTSQAYDGVGNVTAATDARGHTSHFTYDAAGTVTQEIQPVDASTSITTAFGYDAAGNRTRFTDGRGNSWRYAYTPWGQQEKITEPSTAQYTSAADSTTTFAYDADGQLTNATLPGGTTTSMTYDNVGQLKSMSGAGADAATARRSFTYDADGRVLSADTDEAGIAGAADHQDATHDAFTYDDRGDLLTTSGSAGTSSFAYNDDANVTSRTDAAGTTTYGYDTAGRLSSLNDPATGNQLTYTYDQLNDLKTVKYGSTGQTRTFTYNSAHELTNDVLVQGASTMASFAYGYDGNGNLTSKTTTGVSGASANTYGYDWANRLTSWNNGSTTTAYAYDASGNRVRNGADVYTYDQRDELTSDGTHSYTYSARGTMTQESSTAGGTVAYKTDAFGGQIVAGEQSYTLDATGRNITDRVTSTGMTRTFAYSGAGNTIASDGDDTYTFDPGGGLVGVKSIGGTGVLALTDQHNDVVGSFTSGATTLAGSASYDPLGKVVSPTNTVIGHLGFQSGWTEPGTGDVGTASRWYDPDTGVFLNKDSVSLNPVPNSVSANPFAYVNDNPMAGTDESGNCSWYDVVCGAKKAVHKVSKTVKHAAKKVYHAAKHVARKVVHAVKHAAHKVVHHVRDVYHATVRVVRRVYHYTARKVKRAARRVVHAVHTAYHKASKAVHRVVSTVKKAAKKVAHTVKKAAHAVASASRTAYHATVKAAKATATYAKHHAAAITSFVVSTAVFAGCEALTAGVGSIGCAAVAGAVGSLVEQGFACAQNGGDDCDAGAFAGAAVTGAIAGAVGGALGKIGGKLLAKAAPKAMKVVGGLFGKGATEAEETAATDATEAAASRADSEGAGSRSQSHSDESGPTCHSFTGSTPVLMADGTTKAIDQVRVGEKITNSVPGATGTQAHTVTAVIVTHTDHDFVDVTVKATAAKTAEKAAEKAGVKKAGVKALGKKVARKAAFGLAASAAVLGALSAGHGHGEAKAPATQPVAAVSTVAGAATQDDAHLQTTFHHPFYDETQSAFVEAKDLEPGDVLQTPTGTTEVTGIRLYHANTTTYDLTIGDLHTYYVTAGDTPVLVHNCDEEEIAAGAKRLADDIHSKIKSPFARDVFRTTAVTAARRTDGSLVHVVSGAGGGLEKAQLDYIRSLARDDIEVAANMNGGHAEATAVNHMAANDLTPVAGGVSRNACAPDGCEDFLGEVGAQMVGPTTLGTKAKIPGQSMYVWKDHEAWSNFLATMGYR</sequence>